<protein>
    <submittedName>
        <fullName evidence="1">Uncharacterized protein</fullName>
    </submittedName>
</protein>
<reference evidence="1 2" key="1">
    <citation type="submission" date="2024-09" db="EMBL/GenBank/DDBJ databases">
        <authorList>
            <person name="D'Angelo T."/>
        </authorList>
    </citation>
    <scope>NUCLEOTIDE SEQUENCE [LARGE SCALE GENOMIC DNA]</scope>
    <source>
        <strain evidence="1">SAG AM-311-F02</strain>
    </source>
</reference>
<sequence length="63" mass="7051">TPVTDLTPLNGLNLTRLIFTPARITRGIDIARDMASIQEIGPTFENRVPPAAFWAMYDQGMFK</sequence>
<gene>
    <name evidence="1" type="ORF">ACFL2Z_04680</name>
</gene>
<dbReference type="EMBL" id="JBHPEI010000081">
    <property type="protein sequence ID" value="MFC1800187.1"/>
    <property type="molecule type" value="Genomic_DNA"/>
</dbReference>
<proteinExistence type="predicted"/>
<organism evidence="1 2">
    <name type="scientific">Eiseniibacteriota bacterium</name>
    <dbReference type="NCBI Taxonomy" id="2212470"/>
    <lineage>
        <taxon>Bacteria</taxon>
        <taxon>Candidatus Eiseniibacteriota</taxon>
    </lineage>
</organism>
<name>A0ABV6YQI6_UNCEI</name>
<evidence type="ECO:0000313" key="2">
    <source>
        <dbReference type="Proteomes" id="UP001594288"/>
    </source>
</evidence>
<comment type="caution">
    <text evidence="1">The sequence shown here is derived from an EMBL/GenBank/DDBJ whole genome shotgun (WGS) entry which is preliminary data.</text>
</comment>
<evidence type="ECO:0000313" key="1">
    <source>
        <dbReference type="EMBL" id="MFC1800187.1"/>
    </source>
</evidence>
<accession>A0ABV6YQI6</accession>
<feature type="non-terminal residue" evidence="1">
    <location>
        <position position="1"/>
    </location>
</feature>
<keyword evidence="2" id="KW-1185">Reference proteome</keyword>
<dbReference type="Proteomes" id="UP001594288">
    <property type="component" value="Unassembled WGS sequence"/>
</dbReference>